<feature type="transmembrane region" description="Helical" evidence="1">
    <location>
        <begin position="149"/>
        <end position="176"/>
    </location>
</feature>
<feature type="transmembrane region" description="Helical" evidence="1">
    <location>
        <begin position="6"/>
        <end position="31"/>
    </location>
</feature>
<accession>W4JPP5</accession>
<keyword evidence="1" id="KW-0812">Transmembrane</keyword>
<dbReference type="RefSeq" id="XP_009553506.1">
    <property type="nucleotide sequence ID" value="XM_009555211.1"/>
</dbReference>
<keyword evidence="1" id="KW-0472">Membrane</keyword>
<feature type="non-terminal residue" evidence="3">
    <location>
        <position position="1"/>
    </location>
</feature>
<dbReference type="KEGG" id="hir:HETIRDRAFT_391709"/>
<dbReference type="InParanoid" id="W4JPP5"/>
<feature type="transmembrane region" description="Helical" evidence="1">
    <location>
        <begin position="82"/>
        <end position="102"/>
    </location>
</feature>
<dbReference type="Proteomes" id="UP000030671">
    <property type="component" value="Unassembled WGS sequence"/>
</dbReference>
<keyword evidence="1" id="KW-1133">Transmembrane helix</keyword>
<dbReference type="GeneID" id="20672484"/>
<dbReference type="InterPro" id="IPR045339">
    <property type="entry name" value="DUF6534"/>
</dbReference>
<gene>
    <name evidence="3" type="ORF">HETIRDRAFT_391709</name>
</gene>
<dbReference type="AlphaFoldDB" id="W4JPP5"/>
<name>W4JPP5_HETIT</name>
<feature type="transmembrane region" description="Helical" evidence="1">
    <location>
        <begin position="188"/>
        <end position="213"/>
    </location>
</feature>
<dbReference type="Pfam" id="PF20152">
    <property type="entry name" value="DUF6534"/>
    <property type="match status" value="1"/>
</dbReference>
<dbReference type="PANTHER" id="PTHR40465:SF1">
    <property type="entry name" value="DUF6534 DOMAIN-CONTAINING PROTEIN"/>
    <property type="match status" value="1"/>
</dbReference>
<evidence type="ECO:0000256" key="1">
    <source>
        <dbReference type="SAM" id="Phobius"/>
    </source>
</evidence>
<organism evidence="3 4">
    <name type="scientific">Heterobasidion irregulare (strain TC 32-1)</name>
    <dbReference type="NCBI Taxonomy" id="747525"/>
    <lineage>
        <taxon>Eukaryota</taxon>
        <taxon>Fungi</taxon>
        <taxon>Dikarya</taxon>
        <taxon>Basidiomycota</taxon>
        <taxon>Agaricomycotina</taxon>
        <taxon>Agaricomycetes</taxon>
        <taxon>Russulales</taxon>
        <taxon>Bondarzewiaceae</taxon>
        <taxon>Heterobasidion</taxon>
        <taxon>Heterobasidion annosum species complex</taxon>
    </lineage>
</organism>
<dbReference type="HOGENOM" id="CLU_046025_0_1_1"/>
<keyword evidence="4" id="KW-1185">Reference proteome</keyword>
<feature type="domain" description="DUF6534" evidence="2">
    <location>
        <begin position="161"/>
        <end position="245"/>
    </location>
</feature>
<evidence type="ECO:0000313" key="3">
    <source>
        <dbReference type="EMBL" id="ETW75060.1"/>
    </source>
</evidence>
<feature type="transmembrane region" description="Helical" evidence="1">
    <location>
        <begin position="43"/>
        <end position="62"/>
    </location>
</feature>
<protein>
    <recommendedName>
        <fullName evidence="2">DUF6534 domain-containing protein</fullName>
    </recommendedName>
</protein>
<reference evidence="3 4" key="1">
    <citation type="journal article" date="2012" name="New Phytol.">
        <title>Insight into trade-off between wood decay and parasitism from the genome of a fungal forest pathogen.</title>
        <authorList>
            <person name="Olson A."/>
            <person name="Aerts A."/>
            <person name="Asiegbu F."/>
            <person name="Belbahri L."/>
            <person name="Bouzid O."/>
            <person name="Broberg A."/>
            <person name="Canback B."/>
            <person name="Coutinho P.M."/>
            <person name="Cullen D."/>
            <person name="Dalman K."/>
            <person name="Deflorio G."/>
            <person name="van Diepen L.T."/>
            <person name="Dunand C."/>
            <person name="Duplessis S."/>
            <person name="Durling M."/>
            <person name="Gonthier P."/>
            <person name="Grimwood J."/>
            <person name="Fossdal C.G."/>
            <person name="Hansson D."/>
            <person name="Henrissat B."/>
            <person name="Hietala A."/>
            <person name="Himmelstrand K."/>
            <person name="Hoffmeister D."/>
            <person name="Hogberg N."/>
            <person name="James T.Y."/>
            <person name="Karlsson M."/>
            <person name="Kohler A."/>
            <person name="Kues U."/>
            <person name="Lee Y.H."/>
            <person name="Lin Y.C."/>
            <person name="Lind M."/>
            <person name="Lindquist E."/>
            <person name="Lombard V."/>
            <person name="Lucas S."/>
            <person name="Lunden K."/>
            <person name="Morin E."/>
            <person name="Murat C."/>
            <person name="Park J."/>
            <person name="Raffaello T."/>
            <person name="Rouze P."/>
            <person name="Salamov A."/>
            <person name="Schmutz J."/>
            <person name="Solheim H."/>
            <person name="Stahlberg J."/>
            <person name="Velez H."/>
            <person name="de Vries R.P."/>
            <person name="Wiebenga A."/>
            <person name="Woodward S."/>
            <person name="Yakovlev I."/>
            <person name="Garbelotto M."/>
            <person name="Martin F."/>
            <person name="Grigoriev I.V."/>
            <person name="Stenlid J."/>
        </authorList>
    </citation>
    <scope>NUCLEOTIDE SEQUENCE [LARGE SCALE GENOMIC DNA]</scope>
    <source>
        <strain evidence="3 4">TC 32-1</strain>
    </source>
</reference>
<dbReference type="PANTHER" id="PTHR40465">
    <property type="entry name" value="CHROMOSOME 1, WHOLE GENOME SHOTGUN SEQUENCE"/>
    <property type="match status" value="1"/>
</dbReference>
<evidence type="ECO:0000259" key="2">
    <source>
        <dbReference type="Pfam" id="PF20152"/>
    </source>
</evidence>
<dbReference type="EMBL" id="KI925467">
    <property type="protein sequence ID" value="ETW75060.1"/>
    <property type="molecule type" value="Genomic_DNA"/>
</dbReference>
<dbReference type="OrthoDB" id="3231781at2759"/>
<sequence>MPESSLSGLVVSTLISTFLYAVTCCQIYFYYKSNFKDPARTRVLVILVVLFETAHTLCFWIYLYRVTVLNYGDLSILTKRDWSLSLSIVFHGIISALVQAYYAYRIWVLSRWHYISFISWGGSVLEILGSVGITTALQKFGPIEFTAHWKWIAIATIALDVFIDTVNTTALSFFLYTHRTGFKQTDQLIVRLIAWTIETGLLTSVVATVMLIACIALPNSELYIALSAFYPKLYSNSFFASLNGRGPLGPGASKHKTTTFDERHHTTLHEFYITQETIEMASSSDPHSGSSKPNPTGPFT</sequence>
<proteinExistence type="predicted"/>
<evidence type="ECO:0000313" key="4">
    <source>
        <dbReference type="Proteomes" id="UP000030671"/>
    </source>
</evidence>
<feature type="transmembrane region" description="Helical" evidence="1">
    <location>
        <begin position="114"/>
        <end position="137"/>
    </location>
</feature>
<dbReference type="eggNOG" id="ENOG502RCW5">
    <property type="taxonomic scope" value="Eukaryota"/>
</dbReference>